<comment type="caution">
    <text evidence="2">The sequence shown here is derived from an EMBL/GenBank/DDBJ whole genome shotgun (WGS) entry which is preliminary data.</text>
</comment>
<keyword evidence="3" id="KW-1185">Reference proteome</keyword>
<sequence length="832" mass="85911">MVTGYLRIGNATPAEGETVYLDFTGYSAANATLAGSLGGTVGAVVTVTPGEYTAVTAADGSFTFENVPADSSFVLGVKGKTISTADTDATSNGSNNSGNAATDTDGAIVVATPFEQDENFVGTFEVIDNEFAVEVDVKYAPWVASVNGVLNPTVGILDNGVTYGDLDDGINKEIVINFSEALDTTKFDSSKVKVAETGAQYLATDSVTLSPDGLSLTVVFTEELAPGTKFTVFISQASSIDDEGNALVITRDITNAATATNAAPYADGSNTTIVYDDLSPITTKAKYIEVNLCTYLDGNSGVEGATAAQVFDEDTAADGTTAGLQAYSDAFRDAENSEDNGLGTATDIAQLNGQVVGTSAKLKALGDAVLGVIGLGETIDEVDADFPWVTINTGNASSFTISTGSTDANVVKIADDSAVAYVGTTTTTAAIAASSASASVGVDYGIDGAKDGDKVTVTFMDDFGVAAESEEITLIDALPPVTTLQESYDLSSAAAVYGKILSTAGEAEYGNGGEVVNDGSAATAGNPIIWVQPRHLQQKGNNNATPSRDSENTYGTLSNLSGRLDLGETGFTTATYIDNRATYDAEAFSDWAATSISNEIGIDFSEDIATTTTAPTVSGITTGLSGYVANNDVANDVDGNPVPNGADLVQVTVADVMTLANVDNTGFIDFVAAIRDTSDAENVANADTNAKVIFRDAMPPFVESAEWDGTEIELTFNEAVNISAVTTITLVNPVNTAVTVSVTLDPNKLATDDSGFAMSNGNKTVTVNVSGTAGINTVFEGSTTANQEFFYEDGGNTGDDQHAILRWDNITDATSAANKWDTFTPKSSRSSR</sequence>
<gene>
    <name evidence="2" type="ORF">L3081_18550</name>
</gene>
<evidence type="ECO:0000256" key="1">
    <source>
        <dbReference type="ARBA" id="ARBA00022729"/>
    </source>
</evidence>
<dbReference type="InterPro" id="IPR014755">
    <property type="entry name" value="Cu-Rt/internalin_Ig-like"/>
</dbReference>
<dbReference type="RefSeq" id="WP_242287646.1">
    <property type="nucleotide sequence ID" value="NZ_JAKKSL010000004.1"/>
</dbReference>
<dbReference type="InterPro" id="IPR008969">
    <property type="entry name" value="CarboxyPept-like_regulatory"/>
</dbReference>
<organism evidence="2 3">
    <name type="scientific">Colwellia maritima</name>
    <dbReference type="NCBI Taxonomy" id="2912588"/>
    <lineage>
        <taxon>Bacteria</taxon>
        <taxon>Pseudomonadati</taxon>
        <taxon>Pseudomonadota</taxon>
        <taxon>Gammaproteobacteria</taxon>
        <taxon>Alteromonadales</taxon>
        <taxon>Colwelliaceae</taxon>
        <taxon>Colwellia</taxon>
    </lineage>
</organism>
<evidence type="ECO:0000313" key="2">
    <source>
        <dbReference type="EMBL" id="MCI2285022.1"/>
    </source>
</evidence>
<dbReference type="Gene3D" id="2.60.40.1220">
    <property type="match status" value="1"/>
</dbReference>
<evidence type="ECO:0008006" key="4">
    <source>
        <dbReference type="Google" id="ProtNLM"/>
    </source>
</evidence>
<protein>
    <recommendedName>
        <fullName evidence="4">SbsA Ig-like domain-containing protein</fullName>
    </recommendedName>
</protein>
<proteinExistence type="predicted"/>
<name>A0ABS9X464_9GAMM</name>
<evidence type="ECO:0000313" key="3">
    <source>
        <dbReference type="Proteomes" id="UP001139646"/>
    </source>
</evidence>
<dbReference type="EMBL" id="JAKKSL010000004">
    <property type="protein sequence ID" value="MCI2285022.1"/>
    <property type="molecule type" value="Genomic_DNA"/>
</dbReference>
<dbReference type="Proteomes" id="UP001139646">
    <property type="component" value="Unassembled WGS sequence"/>
</dbReference>
<keyword evidence="1" id="KW-0732">Signal</keyword>
<reference evidence="2" key="1">
    <citation type="submission" date="2022-01" db="EMBL/GenBank/DDBJ databases">
        <title>Colwellia maritima, isolated from seawater.</title>
        <authorList>
            <person name="Kristyanto S."/>
            <person name="Jung J."/>
            <person name="Jeon C.O."/>
        </authorList>
    </citation>
    <scope>NUCLEOTIDE SEQUENCE</scope>
    <source>
        <strain evidence="2">MSW7</strain>
    </source>
</reference>
<dbReference type="SUPFAM" id="SSF49464">
    <property type="entry name" value="Carboxypeptidase regulatory domain-like"/>
    <property type="match status" value="1"/>
</dbReference>
<accession>A0ABS9X464</accession>